<evidence type="ECO:0000313" key="6">
    <source>
        <dbReference type="EMBL" id="CAB5392847.1"/>
    </source>
</evidence>
<evidence type="ECO:0000256" key="1">
    <source>
        <dbReference type="ARBA" id="ARBA00022679"/>
    </source>
</evidence>
<dbReference type="GO" id="GO:0004674">
    <property type="term" value="F:protein serine/threonine kinase activity"/>
    <property type="evidence" value="ECO:0007669"/>
    <property type="project" value="TreeGrafter"/>
</dbReference>
<dbReference type="Proteomes" id="UP000684084">
    <property type="component" value="Unassembled WGS sequence"/>
</dbReference>
<dbReference type="CDD" id="cd00180">
    <property type="entry name" value="PKc"/>
    <property type="match status" value="1"/>
</dbReference>
<comment type="caution">
    <text evidence="6">The sequence shown here is derived from an EMBL/GenBank/DDBJ whole genome shotgun (WGS) entry which is preliminary data.</text>
</comment>
<keyword evidence="3" id="KW-0418">Kinase</keyword>
<sequence>MVVKTFKYKNVLSGVSLIKINIQKLLKKVLRYEIVHELRLQRDIQFHSNIINFYGITKFEPENHNDQLKKYLLVMEFADSGTLHEYLKNNFSNLTWDDKYKLAYQLTSAVSCLHNEGIVHRDLHSGNILVHQGEEYDVDLAIDIKEGLREETVPGTPENYVNLYTECWDGEPTNRPTIYQVIESLKVIMGRTDMTSVNHPIINPLSSNNQETNSLNVNSIASSINNSFQESSSSSLSNEQIIVNEIIHKKFMIGY</sequence>
<dbReference type="InterPro" id="IPR000719">
    <property type="entry name" value="Prot_kinase_dom"/>
</dbReference>
<keyword evidence="4" id="KW-0067">ATP-binding</keyword>
<dbReference type="PROSITE" id="PS50011">
    <property type="entry name" value="PROTEIN_KINASE_DOM"/>
    <property type="match status" value="1"/>
</dbReference>
<gene>
    <name evidence="6" type="ORF">CHRIB12_LOCUS22592</name>
</gene>
<evidence type="ECO:0000256" key="2">
    <source>
        <dbReference type="ARBA" id="ARBA00022741"/>
    </source>
</evidence>
<evidence type="ECO:0000256" key="4">
    <source>
        <dbReference type="ARBA" id="ARBA00022840"/>
    </source>
</evidence>
<dbReference type="PANTHER" id="PTHR44329:SF288">
    <property type="entry name" value="MITOGEN-ACTIVATED PROTEIN KINASE KINASE KINASE 20"/>
    <property type="match status" value="1"/>
</dbReference>
<organism evidence="6 7">
    <name type="scientific">Rhizophagus irregularis</name>
    <dbReference type="NCBI Taxonomy" id="588596"/>
    <lineage>
        <taxon>Eukaryota</taxon>
        <taxon>Fungi</taxon>
        <taxon>Fungi incertae sedis</taxon>
        <taxon>Mucoromycota</taxon>
        <taxon>Glomeromycotina</taxon>
        <taxon>Glomeromycetes</taxon>
        <taxon>Glomerales</taxon>
        <taxon>Glomeraceae</taxon>
        <taxon>Rhizophagus</taxon>
    </lineage>
</organism>
<dbReference type="AlphaFoldDB" id="A0A915ZVP7"/>
<dbReference type="EMBL" id="CAGKOT010000079">
    <property type="protein sequence ID" value="CAB5392847.1"/>
    <property type="molecule type" value="Genomic_DNA"/>
</dbReference>
<dbReference type="Pfam" id="PF07714">
    <property type="entry name" value="PK_Tyr_Ser-Thr"/>
    <property type="match status" value="1"/>
</dbReference>
<feature type="domain" description="Protein kinase" evidence="5">
    <location>
        <begin position="1"/>
        <end position="255"/>
    </location>
</feature>
<evidence type="ECO:0000313" key="7">
    <source>
        <dbReference type="Proteomes" id="UP000684084"/>
    </source>
</evidence>
<proteinExistence type="predicted"/>
<evidence type="ECO:0000256" key="3">
    <source>
        <dbReference type="ARBA" id="ARBA00022777"/>
    </source>
</evidence>
<reference evidence="6" key="1">
    <citation type="submission" date="2020-05" db="EMBL/GenBank/DDBJ databases">
        <authorList>
            <person name="Rincon C."/>
            <person name="Sanders R I."/>
            <person name="Robbins C."/>
            <person name="Chaturvedi A."/>
        </authorList>
    </citation>
    <scope>NUCLEOTIDE SEQUENCE</scope>
    <source>
        <strain evidence="6">CHB12</strain>
    </source>
</reference>
<dbReference type="GO" id="GO:0005524">
    <property type="term" value="F:ATP binding"/>
    <property type="evidence" value="ECO:0007669"/>
    <property type="project" value="InterPro"/>
</dbReference>
<dbReference type="PANTHER" id="PTHR44329">
    <property type="entry name" value="SERINE/THREONINE-PROTEIN KINASE TNNI3K-RELATED"/>
    <property type="match status" value="1"/>
</dbReference>
<name>A0A915ZVP7_9GLOM</name>
<accession>A0A915ZVP7</accession>
<keyword evidence="1" id="KW-0808">Transferase</keyword>
<keyword evidence="2" id="KW-0547">Nucleotide-binding</keyword>
<dbReference type="InterPro" id="IPR001245">
    <property type="entry name" value="Ser-Thr/Tyr_kinase_cat_dom"/>
</dbReference>
<dbReference type="OrthoDB" id="5979581at2759"/>
<dbReference type="InterPro" id="IPR051681">
    <property type="entry name" value="Ser/Thr_Kinases-Pseudokinases"/>
</dbReference>
<evidence type="ECO:0000259" key="5">
    <source>
        <dbReference type="PROSITE" id="PS50011"/>
    </source>
</evidence>
<protein>
    <recommendedName>
        <fullName evidence="5">Protein kinase domain-containing protein</fullName>
    </recommendedName>
</protein>